<name>A0A448Z178_9STRA</name>
<reference evidence="8 9" key="1">
    <citation type="submission" date="2019-01" db="EMBL/GenBank/DDBJ databases">
        <authorList>
            <person name="Ferrante I. M."/>
        </authorList>
    </citation>
    <scope>NUCLEOTIDE SEQUENCE [LARGE SCALE GENOMIC DNA]</scope>
    <source>
        <strain evidence="8 9">B856</strain>
    </source>
</reference>
<dbReference type="Pfam" id="PF00270">
    <property type="entry name" value="DEAD"/>
    <property type="match status" value="1"/>
</dbReference>
<keyword evidence="4 5" id="KW-0067">ATP-binding</keyword>
<accession>A0A448Z178</accession>
<dbReference type="AlphaFoldDB" id="A0A448Z178"/>
<dbReference type="OrthoDB" id="42585at2759"/>
<feature type="domain" description="Helicase ATP-binding" evidence="7">
    <location>
        <begin position="110"/>
        <end position="314"/>
    </location>
</feature>
<keyword evidence="5" id="KW-0694">RNA-binding</keyword>
<feature type="region of interest" description="Disordered" evidence="6">
    <location>
        <begin position="323"/>
        <end position="344"/>
    </location>
</feature>
<keyword evidence="2 5" id="KW-0378">Hydrolase</keyword>
<evidence type="ECO:0000259" key="7">
    <source>
        <dbReference type="PROSITE" id="PS51192"/>
    </source>
</evidence>
<proteinExistence type="inferred from homology"/>
<dbReference type="InterPro" id="IPR027417">
    <property type="entry name" value="P-loop_NTPase"/>
</dbReference>
<comment type="catalytic activity">
    <reaction evidence="5">
        <text>ATP + H2O = ADP + phosphate + H(+)</text>
        <dbReference type="Rhea" id="RHEA:13065"/>
        <dbReference type="ChEBI" id="CHEBI:15377"/>
        <dbReference type="ChEBI" id="CHEBI:15378"/>
        <dbReference type="ChEBI" id="CHEBI:30616"/>
        <dbReference type="ChEBI" id="CHEBI:43474"/>
        <dbReference type="ChEBI" id="CHEBI:456216"/>
        <dbReference type="EC" id="3.6.4.13"/>
    </reaction>
</comment>
<keyword evidence="1 5" id="KW-0547">Nucleotide-binding</keyword>
<comment type="function">
    <text evidence="5">RNA helicase.</text>
</comment>
<dbReference type="SMART" id="SM00487">
    <property type="entry name" value="DEXDc"/>
    <property type="match status" value="1"/>
</dbReference>
<dbReference type="InterPro" id="IPR011545">
    <property type="entry name" value="DEAD/DEAH_box_helicase_dom"/>
</dbReference>
<dbReference type="PANTHER" id="PTHR24031">
    <property type="entry name" value="RNA HELICASE"/>
    <property type="match status" value="1"/>
</dbReference>
<protein>
    <recommendedName>
        <fullName evidence="5">ATP-dependent RNA helicase</fullName>
        <ecNumber evidence="5">3.6.4.13</ecNumber>
    </recommendedName>
</protein>
<comment type="similarity">
    <text evidence="5">Belongs to the DEAD box helicase family.</text>
</comment>
<dbReference type="InterPro" id="IPR044742">
    <property type="entry name" value="DEAD/DEAH_RhlB"/>
</dbReference>
<dbReference type="GO" id="GO:0003723">
    <property type="term" value="F:RNA binding"/>
    <property type="evidence" value="ECO:0007669"/>
    <property type="project" value="UniProtKB-UniRule"/>
</dbReference>
<sequence length="410" mass="44877">MDKSGDKSGDAAPQTPNQRDSGQADGGTDKGERQRRALGLTASLSSETPGTLLPDPYPESCLERRSETSDSLIELARHTFQKLSSDGDWRPTPIQLQSWPVLKTRSRKESSSKRDNLNLVAIATTGSGKTLSYSVPMVDSCALVKGKKSRRYVHGLVLVPTRELALQVSKTLKVVTKTANRLSGKSDKIAAVAIYGGVNRDEQIDALGKNSQYIVAATPLRLIDLLGIGEKDGNGKKPVPNEAIQRLFESTRYLVIDEADQMAVKSDMSEQVDRIVGFLREKSSELHKECLFSATLPRRAVAKCSEWIHGPRATVKVDTVTVGKDSNKDSGNHAPEETKGRAAECKGPLDLSTIPAHITQTLHVCANHKKPKKLMTTINKVRKAEKESGNRRSRGLLIVFFGRIKTLQCE</sequence>
<organism evidence="8 9">
    <name type="scientific">Pseudo-nitzschia multistriata</name>
    <dbReference type="NCBI Taxonomy" id="183589"/>
    <lineage>
        <taxon>Eukaryota</taxon>
        <taxon>Sar</taxon>
        <taxon>Stramenopiles</taxon>
        <taxon>Ochrophyta</taxon>
        <taxon>Bacillariophyta</taxon>
        <taxon>Bacillariophyceae</taxon>
        <taxon>Bacillariophycidae</taxon>
        <taxon>Bacillariales</taxon>
        <taxon>Bacillariaceae</taxon>
        <taxon>Pseudo-nitzschia</taxon>
    </lineage>
</organism>
<feature type="region of interest" description="Disordered" evidence="6">
    <location>
        <begin position="1"/>
        <end position="65"/>
    </location>
</feature>
<evidence type="ECO:0000256" key="2">
    <source>
        <dbReference type="ARBA" id="ARBA00022801"/>
    </source>
</evidence>
<gene>
    <name evidence="8" type="ORF">PSNMU_V1.4_AUG-EV-PASAV3_0025430</name>
</gene>
<comment type="domain">
    <text evidence="5">The Q motif is unique to and characteristic of the DEAD box family of RNA helicases and controls ATP binding and hydrolysis.</text>
</comment>
<dbReference type="GO" id="GO:0003724">
    <property type="term" value="F:RNA helicase activity"/>
    <property type="evidence" value="ECO:0007669"/>
    <property type="project" value="UniProtKB-EC"/>
</dbReference>
<dbReference type="CDD" id="cd00268">
    <property type="entry name" value="DEADc"/>
    <property type="match status" value="1"/>
</dbReference>
<dbReference type="EMBL" id="CAACVS010000069">
    <property type="protein sequence ID" value="VEU35798.1"/>
    <property type="molecule type" value="Genomic_DNA"/>
</dbReference>
<keyword evidence="9" id="KW-1185">Reference proteome</keyword>
<dbReference type="Proteomes" id="UP000291116">
    <property type="component" value="Unassembled WGS sequence"/>
</dbReference>
<dbReference type="PROSITE" id="PS51192">
    <property type="entry name" value="HELICASE_ATP_BIND_1"/>
    <property type="match status" value="1"/>
</dbReference>
<evidence type="ECO:0000256" key="5">
    <source>
        <dbReference type="RuleBase" id="RU365068"/>
    </source>
</evidence>
<feature type="compositionally biased region" description="Basic and acidic residues" evidence="6">
    <location>
        <begin position="325"/>
        <end position="344"/>
    </location>
</feature>
<dbReference type="Gene3D" id="3.40.50.300">
    <property type="entry name" value="P-loop containing nucleotide triphosphate hydrolases"/>
    <property type="match status" value="1"/>
</dbReference>
<dbReference type="EC" id="3.6.4.13" evidence="5"/>
<evidence type="ECO:0000256" key="6">
    <source>
        <dbReference type="SAM" id="MobiDB-lite"/>
    </source>
</evidence>
<evidence type="ECO:0000256" key="1">
    <source>
        <dbReference type="ARBA" id="ARBA00022741"/>
    </source>
</evidence>
<dbReference type="SUPFAM" id="SSF52540">
    <property type="entry name" value="P-loop containing nucleoside triphosphate hydrolases"/>
    <property type="match status" value="1"/>
</dbReference>
<dbReference type="GO" id="GO:0016787">
    <property type="term" value="F:hydrolase activity"/>
    <property type="evidence" value="ECO:0007669"/>
    <property type="project" value="UniProtKB-KW"/>
</dbReference>
<evidence type="ECO:0000256" key="3">
    <source>
        <dbReference type="ARBA" id="ARBA00022806"/>
    </source>
</evidence>
<keyword evidence="3 5" id="KW-0347">Helicase</keyword>
<evidence type="ECO:0000256" key="4">
    <source>
        <dbReference type="ARBA" id="ARBA00022840"/>
    </source>
</evidence>
<dbReference type="InterPro" id="IPR014001">
    <property type="entry name" value="Helicase_ATP-bd"/>
</dbReference>
<evidence type="ECO:0000313" key="8">
    <source>
        <dbReference type="EMBL" id="VEU35798.1"/>
    </source>
</evidence>
<evidence type="ECO:0000313" key="9">
    <source>
        <dbReference type="Proteomes" id="UP000291116"/>
    </source>
</evidence>
<dbReference type="GO" id="GO:0005524">
    <property type="term" value="F:ATP binding"/>
    <property type="evidence" value="ECO:0007669"/>
    <property type="project" value="UniProtKB-UniRule"/>
</dbReference>